<reference evidence="1" key="2">
    <citation type="journal article" date="2021" name="Microbiome">
        <title>Successional dynamics and alternative stable states in a saline activated sludge microbial community over 9 years.</title>
        <authorList>
            <person name="Wang Y."/>
            <person name="Ye J."/>
            <person name="Ju F."/>
            <person name="Liu L."/>
            <person name="Boyd J.A."/>
            <person name="Deng Y."/>
            <person name="Parks D.H."/>
            <person name="Jiang X."/>
            <person name="Yin X."/>
            <person name="Woodcroft B.J."/>
            <person name="Tyson G.W."/>
            <person name="Hugenholtz P."/>
            <person name="Polz M.F."/>
            <person name="Zhang T."/>
        </authorList>
    </citation>
    <scope>NUCLEOTIDE SEQUENCE</scope>
    <source>
        <strain evidence="1">HKST-UBA11</strain>
    </source>
</reference>
<protein>
    <submittedName>
        <fullName evidence="1">Uncharacterized protein</fullName>
    </submittedName>
</protein>
<dbReference type="EMBL" id="JAGQLH010000013">
    <property type="protein sequence ID" value="MCA9385326.1"/>
    <property type="molecule type" value="Genomic_DNA"/>
</dbReference>
<organism evidence="1 2">
    <name type="scientific">Candidatus Dojkabacteria bacterium</name>
    <dbReference type="NCBI Taxonomy" id="2099670"/>
    <lineage>
        <taxon>Bacteria</taxon>
        <taxon>Candidatus Dojkabacteria</taxon>
    </lineage>
</organism>
<accession>A0A955L820</accession>
<dbReference type="AlphaFoldDB" id="A0A955L820"/>
<reference evidence="1" key="1">
    <citation type="submission" date="2020-04" db="EMBL/GenBank/DDBJ databases">
        <authorList>
            <person name="Zhang T."/>
        </authorList>
    </citation>
    <scope>NUCLEOTIDE SEQUENCE</scope>
    <source>
        <strain evidence="1">HKST-UBA11</strain>
    </source>
</reference>
<dbReference type="Proteomes" id="UP000754563">
    <property type="component" value="Unassembled WGS sequence"/>
</dbReference>
<gene>
    <name evidence="1" type="ORF">KC717_01620</name>
</gene>
<evidence type="ECO:0000313" key="2">
    <source>
        <dbReference type="Proteomes" id="UP000754563"/>
    </source>
</evidence>
<evidence type="ECO:0000313" key="1">
    <source>
        <dbReference type="EMBL" id="MCA9385326.1"/>
    </source>
</evidence>
<comment type="caution">
    <text evidence="1">The sequence shown here is derived from an EMBL/GenBank/DDBJ whole genome shotgun (WGS) entry which is preliminary data.</text>
</comment>
<proteinExistence type="predicted"/>
<sequence>MVYSKQELDKWKECGYYSYIRSTGEEFKIPYSLVEDCRRYDGFEAAEDTAIPTLIIRV</sequence>
<name>A0A955L820_9BACT</name>